<accession>A0A6J4RDV1</accession>
<sequence>WTARSRALGISTTSAGQASPADGPEANIQTKLGPRSH</sequence>
<dbReference type="AlphaFoldDB" id="A0A6J4RDV1"/>
<name>A0A6J4RDV1_9ACTN</name>
<evidence type="ECO:0000313" key="2">
    <source>
        <dbReference type="EMBL" id="CAA9464913.1"/>
    </source>
</evidence>
<gene>
    <name evidence="2" type="ORF">AVDCRST_MAG12-205</name>
</gene>
<feature type="non-terminal residue" evidence="2">
    <location>
        <position position="37"/>
    </location>
</feature>
<feature type="region of interest" description="Disordered" evidence="1">
    <location>
        <begin position="1"/>
        <end position="37"/>
    </location>
</feature>
<reference evidence="2" key="1">
    <citation type="submission" date="2020-02" db="EMBL/GenBank/DDBJ databases">
        <authorList>
            <person name="Meier V. D."/>
        </authorList>
    </citation>
    <scope>NUCLEOTIDE SEQUENCE</scope>
    <source>
        <strain evidence="2">AVDCRST_MAG12</strain>
    </source>
</reference>
<proteinExistence type="predicted"/>
<organism evidence="2">
    <name type="scientific">uncultured Rubrobacteraceae bacterium</name>
    <dbReference type="NCBI Taxonomy" id="349277"/>
    <lineage>
        <taxon>Bacteria</taxon>
        <taxon>Bacillati</taxon>
        <taxon>Actinomycetota</taxon>
        <taxon>Rubrobacteria</taxon>
        <taxon>Rubrobacterales</taxon>
        <taxon>Rubrobacteraceae</taxon>
        <taxon>environmental samples</taxon>
    </lineage>
</organism>
<dbReference type="EMBL" id="CADCVK010000024">
    <property type="protein sequence ID" value="CAA9464913.1"/>
    <property type="molecule type" value="Genomic_DNA"/>
</dbReference>
<protein>
    <submittedName>
        <fullName evidence="2">Uncharacterized protein</fullName>
    </submittedName>
</protein>
<feature type="non-terminal residue" evidence="2">
    <location>
        <position position="1"/>
    </location>
</feature>
<evidence type="ECO:0000256" key="1">
    <source>
        <dbReference type="SAM" id="MobiDB-lite"/>
    </source>
</evidence>